<comment type="caution">
    <text evidence="3">The sequence shown here is derived from an EMBL/GenBank/DDBJ whole genome shotgun (WGS) entry which is preliminary data.</text>
</comment>
<protein>
    <recommendedName>
        <fullName evidence="2">Death domain-containing protein</fullName>
    </recommendedName>
</protein>
<evidence type="ECO:0000313" key="3">
    <source>
        <dbReference type="EMBL" id="PFX28454.1"/>
    </source>
</evidence>
<evidence type="ECO:0000256" key="1">
    <source>
        <dbReference type="SAM" id="Coils"/>
    </source>
</evidence>
<dbReference type="InterPro" id="IPR016729">
    <property type="entry name" value="FADD"/>
</dbReference>
<proteinExistence type="predicted"/>
<dbReference type="OrthoDB" id="19132at2759"/>
<dbReference type="Pfam" id="PF00531">
    <property type="entry name" value="Death"/>
    <property type="match status" value="1"/>
</dbReference>
<evidence type="ECO:0000313" key="4">
    <source>
        <dbReference type="Proteomes" id="UP000225706"/>
    </source>
</evidence>
<organism evidence="3 4">
    <name type="scientific">Stylophora pistillata</name>
    <name type="common">Smooth cauliflower coral</name>
    <dbReference type="NCBI Taxonomy" id="50429"/>
    <lineage>
        <taxon>Eukaryota</taxon>
        <taxon>Metazoa</taxon>
        <taxon>Cnidaria</taxon>
        <taxon>Anthozoa</taxon>
        <taxon>Hexacorallia</taxon>
        <taxon>Scleractinia</taxon>
        <taxon>Astrocoeniina</taxon>
        <taxon>Pocilloporidae</taxon>
        <taxon>Stylophora</taxon>
    </lineage>
</organism>
<dbReference type="PANTHER" id="PTHR15077">
    <property type="entry name" value="FAS-ASSOCIATING DEATH DOMAIN-CONTAINING PROTEIN FADD"/>
    <property type="match status" value="1"/>
</dbReference>
<dbReference type="STRING" id="50429.A0A2B4SCP8"/>
<dbReference type="Gene3D" id="1.10.533.10">
    <property type="entry name" value="Death Domain, Fas"/>
    <property type="match status" value="1"/>
</dbReference>
<dbReference type="AlphaFoldDB" id="A0A2B4SCP8"/>
<dbReference type="GO" id="GO:0031265">
    <property type="term" value="C:CD95 death-inducing signaling complex"/>
    <property type="evidence" value="ECO:0007669"/>
    <property type="project" value="TreeGrafter"/>
</dbReference>
<dbReference type="SMART" id="SM00005">
    <property type="entry name" value="DEATH"/>
    <property type="match status" value="1"/>
</dbReference>
<dbReference type="InterPro" id="IPR011029">
    <property type="entry name" value="DEATH-like_dom_sf"/>
</dbReference>
<name>A0A2B4SCP8_STYPI</name>
<evidence type="ECO:0000259" key="2">
    <source>
        <dbReference type="PROSITE" id="PS50017"/>
    </source>
</evidence>
<dbReference type="GO" id="GO:0005123">
    <property type="term" value="F:death receptor binding"/>
    <property type="evidence" value="ECO:0007669"/>
    <property type="project" value="TreeGrafter"/>
</dbReference>
<dbReference type="PANTHER" id="PTHR15077:SF10">
    <property type="entry name" value="FAS-ASSOCIATED DEATH DOMAIN PROTEIN"/>
    <property type="match status" value="1"/>
</dbReference>
<accession>A0A2B4SCP8</accession>
<keyword evidence="4" id="KW-1185">Reference proteome</keyword>
<dbReference type="SUPFAM" id="SSF47986">
    <property type="entry name" value="DEATH domain"/>
    <property type="match status" value="1"/>
</dbReference>
<keyword evidence="1" id="KW-0175">Coiled coil</keyword>
<dbReference type="GO" id="GO:0097191">
    <property type="term" value="P:extrinsic apoptotic signaling pathway"/>
    <property type="evidence" value="ECO:0007669"/>
    <property type="project" value="TreeGrafter"/>
</dbReference>
<reference evidence="4" key="1">
    <citation type="journal article" date="2017" name="bioRxiv">
        <title>Comparative analysis of the genomes of Stylophora pistillata and Acropora digitifera provides evidence for extensive differences between species of corals.</title>
        <authorList>
            <person name="Voolstra C.R."/>
            <person name="Li Y."/>
            <person name="Liew Y.J."/>
            <person name="Baumgarten S."/>
            <person name="Zoccola D."/>
            <person name="Flot J.-F."/>
            <person name="Tambutte S."/>
            <person name="Allemand D."/>
            <person name="Aranda M."/>
        </authorList>
    </citation>
    <scope>NUCLEOTIDE SEQUENCE [LARGE SCALE GENOMIC DNA]</scope>
</reference>
<gene>
    <name evidence="3" type="ORF">AWC38_SpisGene6827</name>
</gene>
<dbReference type="GO" id="GO:0089720">
    <property type="term" value="F:caspase binding"/>
    <property type="evidence" value="ECO:0007669"/>
    <property type="project" value="TreeGrafter"/>
</dbReference>
<dbReference type="CDD" id="cd01670">
    <property type="entry name" value="Death"/>
    <property type="match status" value="1"/>
</dbReference>
<feature type="domain" description="Death" evidence="2">
    <location>
        <begin position="19"/>
        <end position="102"/>
    </location>
</feature>
<dbReference type="GO" id="GO:0045089">
    <property type="term" value="P:positive regulation of innate immune response"/>
    <property type="evidence" value="ECO:0007669"/>
    <property type="project" value="TreeGrafter"/>
</dbReference>
<feature type="coiled-coil region" evidence="1">
    <location>
        <begin position="279"/>
        <end position="385"/>
    </location>
</feature>
<dbReference type="Proteomes" id="UP000225706">
    <property type="component" value="Unassembled WGS sequence"/>
</dbReference>
<sequence length="410" mass="47857">MNLVDDTTRNVQYGESAVTPFHLALISNDVGDDWKHLAGLLKLSFADIKNIGADNEKCCEKVWKVLETWRQREGDKATIGRLIDALEQMKRRDVAQKLLGLEKVEVGLKRARIQSGMLRRCFERLREDVQNEQQTTNKELKKILLEMQKVGGEDERQNVETRVQHFETTIKRLEMYVSDLSTEKSVKDGLEQDTSCVGKTCDQIDADLQNLLENVKMIYEDWREFAGVSSKLENTGNQMCRLCLNLEENLNDIKGELGRMRTGNEEKSKDARDKIVKEIGNLEKRSKTKMEEIEMLKNRIERIKTVKKKILEEKEEVVEETKKMMEQIEKLQAQNEQLKLKLKDQIDPEKLDRVKRENHKLSTKVKELTKVADDSRKECQKLHDRLRNLDFRSRKYIGTKITVLYLANLF</sequence>
<dbReference type="PROSITE" id="PS50017">
    <property type="entry name" value="DEATH_DOMAIN"/>
    <property type="match status" value="1"/>
</dbReference>
<dbReference type="EMBL" id="LSMT01000083">
    <property type="protein sequence ID" value="PFX28454.1"/>
    <property type="molecule type" value="Genomic_DNA"/>
</dbReference>
<dbReference type="InterPro" id="IPR000488">
    <property type="entry name" value="Death_dom"/>
</dbReference>